<evidence type="ECO:0000313" key="2">
    <source>
        <dbReference type="Proteomes" id="UP000008817"/>
    </source>
</evidence>
<dbReference type="Proteomes" id="UP000008817">
    <property type="component" value="Plasmid pC"/>
</dbReference>
<protein>
    <submittedName>
        <fullName evidence="1">Uncharacterized protein</fullName>
    </submittedName>
</protein>
<accession>B3Q3E9</accession>
<sequence length="83" mass="9001">MPESLARSSATSHLAAGPGGVAYHVNRISILIEGRKLEMDETAIGKVVRPADKERPLASSLRSTASGISFRRFLSCRTDRFSI</sequence>
<name>B3Q3E9_RHIE6</name>
<evidence type="ECO:0000313" key="1">
    <source>
        <dbReference type="EMBL" id="ACE94706.1"/>
    </source>
</evidence>
<dbReference type="AlphaFoldDB" id="B3Q3E9"/>
<keyword evidence="1" id="KW-0614">Plasmid</keyword>
<dbReference type="EMBL" id="CP001077">
    <property type="protein sequence ID" value="ACE94706.1"/>
    <property type="molecule type" value="Genomic_DNA"/>
</dbReference>
<proteinExistence type="predicted"/>
<geneLocation type="plasmid" evidence="1 2">
    <name>pC</name>
</geneLocation>
<reference evidence="1 2" key="1">
    <citation type="submission" date="2008-04" db="EMBL/GenBank/DDBJ databases">
        <title>Genome diversity and DNA divergence of Rhizobium etli.</title>
        <authorList>
            <person name="Gonzalez V."/>
            <person name="Acosta J.L."/>
            <person name="Santamaria R.I."/>
            <person name="Bustos P."/>
            <person name="Hernandez-Gonzalez I.L."/>
            <person name="Fernandez J.L."/>
            <person name="Diaz R."/>
            <person name="Flores M."/>
            <person name="Mora J."/>
            <person name="Palacios R."/>
            <person name="Davila G."/>
        </authorList>
    </citation>
    <scope>NUCLEOTIDE SEQUENCE [LARGE SCALE GENOMIC DNA]</scope>
    <source>
        <strain evidence="1 2">CIAT 652</strain>
        <plasmid evidence="2">Plasmid pC</plasmid>
    </source>
</reference>
<gene>
    <name evidence="1" type="ordered locus">RHECIAT_PC0000628</name>
</gene>
<dbReference type="HOGENOM" id="CLU_2540173_0_0_5"/>
<dbReference type="KEGG" id="rec:RHECIAT_PC0000628"/>
<organism evidence="1 2">
    <name type="scientific">Rhizobium etli (strain CIAT 652)</name>
    <dbReference type="NCBI Taxonomy" id="491916"/>
    <lineage>
        <taxon>Bacteria</taxon>
        <taxon>Pseudomonadati</taxon>
        <taxon>Pseudomonadota</taxon>
        <taxon>Alphaproteobacteria</taxon>
        <taxon>Hyphomicrobiales</taxon>
        <taxon>Rhizobiaceae</taxon>
        <taxon>Rhizobium/Agrobacterium group</taxon>
        <taxon>Rhizobium</taxon>
    </lineage>
</organism>